<dbReference type="PANTHER" id="PTHR33050">
    <property type="entry name" value="REVERSE TRANSCRIPTASE DOMAIN-CONTAINING PROTEIN"/>
    <property type="match status" value="1"/>
</dbReference>
<dbReference type="InterPro" id="IPR052055">
    <property type="entry name" value="Hepadnavirus_pol/RT"/>
</dbReference>
<comment type="caution">
    <text evidence="1">The sequence shown here is derived from an EMBL/GenBank/DDBJ whole genome shotgun (WGS) entry which is preliminary data.</text>
</comment>
<protein>
    <recommendedName>
        <fullName evidence="3">Reverse transcriptase RNase H-like domain-containing protein</fullName>
    </recommendedName>
</protein>
<proteinExistence type="predicted"/>
<evidence type="ECO:0000313" key="2">
    <source>
        <dbReference type="Proteomes" id="UP001217089"/>
    </source>
</evidence>
<dbReference type="SUPFAM" id="SSF56672">
    <property type="entry name" value="DNA/RNA polymerases"/>
    <property type="match status" value="1"/>
</dbReference>
<dbReference type="EMBL" id="JARBDR010000465">
    <property type="protein sequence ID" value="KAJ8311870.1"/>
    <property type="molecule type" value="Genomic_DNA"/>
</dbReference>
<dbReference type="InterPro" id="IPR043502">
    <property type="entry name" value="DNA/RNA_pol_sf"/>
</dbReference>
<gene>
    <name evidence="1" type="ORF">KUTeg_010579</name>
</gene>
<organism evidence="1 2">
    <name type="scientific">Tegillarca granosa</name>
    <name type="common">Malaysian cockle</name>
    <name type="synonym">Anadara granosa</name>
    <dbReference type="NCBI Taxonomy" id="220873"/>
    <lineage>
        <taxon>Eukaryota</taxon>
        <taxon>Metazoa</taxon>
        <taxon>Spiralia</taxon>
        <taxon>Lophotrochozoa</taxon>
        <taxon>Mollusca</taxon>
        <taxon>Bivalvia</taxon>
        <taxon>Autobranchia</taxon>
        <taxon>Pteriomorphia</taxon>
        <taxon>Arcoida</taxon>
        <taxon>Arcoidea</taxon>
        <taxon>Arcidae</taxon>
        <taxon>Tegillarca</taxon>
    </lineage>
</organism>
<dbReference type="PANTHER" id="PTHR33050:SF8">
    <property type="entry name" value="REVERSE TRANSCRIPTASE DOMAIN-CONTAINING PROTEIN"/>
    <property type="match status" value="1"/>
</dbReference>
<name>A0ABQ9F388_TEGGR</name>
<accession>A0ABQ9F388</accession>
<dbReference type="Proteomes" id="UP001217089">
    <property type="component" value="Unassembled WGS sequence"/>
</dbReference>
<evidence type="ECO:0008006" key="3">
    <source>
        <dbReference type="Google" id="ProtNLM"/>
    </source>
</evidence>
<dbReference type="CDD" id="cd09275">
    <property type="entry name" value="RNase_HI_RT_DIRS1"/>
    <property type="match status" value="1"/>
</dbReference>
<sequence>MSEFSGLLHSFTKRKRASCKQLEKLCGKLNWASRVISGGRTFMRRIIDMKANVAKSSHMILLSHEFFADLYWWISFMSVFNGTCKIRDTRPITSVQTDACDAGAGGYFNGDFFYTNWMLDFPAMVMQHINVKELVAIILAVIRWCISFRDKCLVIYTDNVSAASFINKGTSRNPVIMYFLRLLLWMCAYYNFSVRAVYLPSCLNTRADACSRIHEPGKLSLVFDLIPSLQLETFSVQLLLRHMSYTFIHFRFFRARSASKSGIFQKQGVG</sequence>
<evidence type="ECO:0000313" key="1">
    <source>
        <dbReference type="EMBL" id="KAJ8311870.1"/>
    </source>
</evidence>
<reference evidence="1 2" key="1">
    <citation type="submission" date="2022-12" db="EMBL/GenBank/DDBJ databases">
        <title>Chromosome-level genome of Tegillarca granosa.</title>
        <authorList>
            <person name="Kim J."/>
        </authorList>
    </citation>
    <scope>NUCLEOTIDE SEQUENCE [LARGE SCALE GENOMIC DNA]</scope>
    <source>
        <strain evidence="1">Teg-2019</strain>
        <tissue evidence="1">Adductor muscle</tissue>
    </source>
</reference>
<keyword evidence="2" id="KW-1185">Reference proteome</keyword>